<evidence type="ECO:0000256" key="1">
    <source>
        <dbReference type="PROSITE-ProRule" id="PRU00047"/>
    </source>
</evidence>
<dbReference type="GO" id="GO:0003676">
    <property type="term" value="F:nucleic acid binding"/>
    <property type="evidence" value="ECO:0007669"/>
    <property type="project" value="InterPro"/>
</dbReference>
<keyword evidence="1" id="KW-0862">Zinc</keyword>
<name>A0A2N0NDY6_9GLOM</name>
<dbReference type="VEuPathDB" id="FungiDB:RhiirA1_537562"/>
<dbReference type="EMBL" id="LLXJ01006636">
    <property type="protein sequence ID" value="PKB94102.1"/>
    <property type="molecule type" value="Genomic_DNA"/>
</dbReference>
<dbReference type="GO" id="GO:0008270">
    <property type="term" value="F:zinc ion binding"/>
    <property type="evidence" value="ECO:0007669"/>
    <property type="project" value="UniProtKB-KW"/>
</dbReference>
<keyword evidence="1" id="KW-0863">Zinc-finger</keyword>
<dbReference type="PROSITE" id="PS50158">
    <property type="entry name" value="ZF_CCHC"/>
    <property type="match status" value="1"/>
</dbReference>
<reference evidence="4 6" key="1">
    <citation type="submission" date="2016-04" db="EMBL/GenBank/DDBJ databases">
        <title>Genome analyses suggest a sexual origin of heterokaryosis in a supposedly ancient asexual fungus.</title>
        <authorList>
            <person name="Ropars J."/>
            <person name="Sedzielewska K."/>
            <person name="Noel J."/>
            <person name="Charron P."/>
            <person name="Farinelli L."/>
            <person name="Marton T."/>
            <person name="Kruger M."/>
            <person name="Pelin A."/>
            <person name="Brachmann A."/>
            <person name="Corradi N."/>
        </authorList>
    </citation>
    <scope>NUCLEOTIDE SEQUENCE [LARGE SCALE GENOMIC DNA]</scope>
    <source>
        <strain evidence="4 6">A5</strain>
    </source>
</reference>
<evidence type="ECO:0000313" key="6">
    <source>
        <dbReference type="Proteomes" id="UP000232722"/>
    </source>
</evidence>
<evidence type="ECO:0000256" key="2">
    <source>
        <dbReference type="SAM" id="MobiDB-lite"/>
    </source>
</evidence>
<evidence type="ECO:0000259" key="3">
    <source>
        <dbReference type="PROSITE" id="PS50158"/>
    </source>
</evidence>
<feature type="compositionally biased region" description="Acidic residues" evidence="2">
    <location>
        <begin position="121"/>
        <end position="132"/>
    </location>
</feature>
<dbReference type="EMBL" id="LLXJ01010017">
    <property type="protein sequence ID" value="PKB92749.1"/>
    <property type="molecule type" value="Genomic_DNA"/>
</dbReference>
<feature type="domain" description="CCHC-type" evidence="3">
    <location>
        <begin position="174"/>
        <end position="189"/>
    </location>
</feature>
<protein>
    <recommendedName>
        <fullName evidence="3">CCHC-type domain-containing protein</fullName>
    </recommendedName>
</protein>
<gene>
    <name evidence="5" type="ORF">RhiirA5_439543</name>
    <name evidence="4" type="ORF">RhiirA5_443531</name>
</gene>
<dbReference type="Proteomes" id="UP000232722">
    <property type="component" value="Unassembled WGS sequence"/>
</dbReference>
<feature type="compositionally biased region" description="Basic residues" evidence="2">
    <location>
        <begin position="142"/>
        <end position="158"/>
    </location>
</feature>
<dbReference type="VEuPathDB" id="FungiDB:RhiirFUN_003080"/>
<accession>A0A2N0NDY6</accession>
<dbReference type="VEuPathDB" id="FungiDB:FUN_023979"/>
<reference evidence="4 6" key="2">
    <citation type="submission" date="2017-09" db="EMBL/GenBank/DDBJ databases">
        <title>Extensive intraspecific genome diversity in a model arbuscular mycorrhizal fungus.</title>
        <authorList>
            <person name="Chen E.C."/>
            <person name="Morin E."/>
            <person name="Beaudet D."/>
            <person name="Noel J."/>
            <person name="Ndikumana S."/>
            <person name="Charron P."/>
            <person name="St-Onge C."/>
            <person name="Giorgi J."/>
            <person name="Grigoriev I.V."/>
            <person name="Roux C."/>
            <person name="Martin F.M."/>
            <person name="Corradi N."/>
        </authorList>
    </citation>
    <scope>NUCLEOTIDE SEQUENCE [LARGE SCALE GENOMIC DNA]</scope>
    <source>
        <strain evidence="4 6">A5</strain>
    </source>
</reference>
<organism evidence="4 6">
    <name type="scientific">Rhizophagus irregularis</name>
    <dbReference type="NCBI Taxonomy" id="588596"/>
    <lineage>
        <taxon>Eukaryota</taxon>
        <taxon>Fungi</taxon>
        <taxon>Fungi incertae sedis</taxon>
        <taxon>Mucoromycota</taxon>
        <taxon>Glomeromycotina</taxon>
        <taxon>Glomeromycetes</taxon>
        <taxon>Glomerales</taxon>
        <taxon>Glomeraceae</taxon>
        <taxon>Rhizophagus</taxon>
    </lineage>
</organism>
<keyword evidence="1" id="KW-0479">Metal-binding</keyword>
<evidence type="ECO:0000313" key="4">
    <source>
        <dbReference type="EMBL" id="PKB92749.1"/>
    </source>
</evidence>
<proteinExistence type="predicted"/>
<dbReference type="InterPro" id="IPR001878">
    <property type="entry name" value="Znf_CCHC"/>
</dbReference>
<evidence type="ECO:0000313" key="5">
    <source>
        <dbReference type="EMBL" id="PKB94102.1"/>
    </source>
</evidence>
<sequence>MLNTKNAVFHIQFIPSRWYNIGKNGLQEPFLIADKFMQEDQYITYDSKANLCLFNQYNNEFCEERLTVLDQQIIYSKLHGMYKKALNKALKNSSKSEELINLLQEFAEDEDDSQMDQIFEEDTSDKENEENVESSVPILQNPRKKRGKGRPVGTKRFKSSCEVSRTKTKMQRHCKQCGKVGHYQKNCKEKTTK</sequence>
<feature type="region of interest" description="Disordered" evidence="2">
    <location>
        <begin position="121"/>
        <end position="164"/>
    </location>
</feature>
<comment type="caution">
    <text evidence="4">The sequence shown here is derived from an EMBL/GenBank/DDBJ whole genome shotgun (WGS) entry which is preliminary data.</text>
</comment>
<dbReference type="AlphaFoldDB" id="A0A2N0NDY6"/>